<evidence type="ECO:0000313" key="2">
    <source>
        <dbReference type="Proteomes" id="UP000762676"/>
    </source>
</evidence>
<gene>
    <name evidence="1" type="ORF">ElyMa_002225900</name>
</gene>
<comment type="caution">
    <text evidence="1">The sequence shown here is derived from an EMBL/GenBank/DDBJ whole genome shotgun (WGS) entry which is preliminary data.</text>
</comment>
<dbReference type="AlphaFoldDB" id="A0AAV4FUA5"/>
<sequence length="132" mass="15254">MVDKLAKEAAALDQAEAPFNQATAETLISRRVKKTYLNYELKDKASLKIMEKHPPDHRKERIVLSQLRTGKNSHIFNYYLHEIGVIDDSNSKDCPRELDDMKHVLLHCSKLNEEKKKKHLGPRPTVKLIIII</sequence>
<dbReference type="Proteomes" id="UP000762676">
    <property type="component" value="Unassembled WGS sequence"/>
</dbReference>
<name>A0AAV4FUA5_9GAST</name>
<evidence type="ECO:0008006" key="3">
    <source>
        <dbReference type="Google" id="ProtNLM"/>
    </source>
</evidence>
<proteinExistence type="predicted"/>
<accession>A0AAV4FUA5</accession>
<keyword evidence="2" id="KW-1185">Reference proteome</keyword>
<evidence type="ECO:0000313" key="1">
    <source>
        <dbReference type="EMBL" id="GFR76932.1"/>
    </source>
</evidence>
<reference evidence="1 2" key="1">
    <citation type="journal article" date="2021" name="Elife">
        <title>Chloroplast acquisition without the gene transfer in kleptoplastic sea slugs, Plakobranchus ocellatus.</title>
        <authorList>
            <person name="Maeda T."/>
            <person name="Takahashi S."/>
            <person name="Yoshida T."/>
            <person name="Shimamura S."/>
            <person name="Takaki Y."/>
            <person name="Nagai Y."/>
            <person name="Toyoda A."/>
            <person name="Suzuki Y."/>
            <person name="Arimoto A."/>
            <person name="Ishii H."/>
            <person name="Satoh N."/>
            <person name="Nishiyama T."/>
            <person name="Hasebe M."/>
            <person name="Maruyama T."/>
            <person name="Minagawa J."/>
            <person name="Obokata J."/>
            <person name="Shigenobu S."/>
        </authorList>
    </citation>
    <scope>NUCLEOTIDE SEQUENCE [LARGE SCALE GENOMIC DNA]</scope>
</reference>
<organism evidence="1 2">
    <name type="scientific">Elysia marginata</name>
    <dbReference type="NCBI Taxonomy" id="1093978"/>
    <lineage>
        <taxon>Eukaryota</taxon>
        <taxon>Metazoa</taxon>
        <taxon>Spiralia</taxon>
        <taxon>Lophotrochozoa</taxon>
        <taxon>Mollusca</taxon>
        <taxon>Gastropoda</taxon>
        <taxon>Heterobranchia</taxon>
        <taxon>Euthyneura</taxon>
        <taxon>Panpulmonata</taxon>
        <taxon>Sacoglossa</taxon>
        <taxon>Placobranchoidea</taxon>
        <taxon>Plakobranchidae</taxon>
        <taxon>Elysia</taxon>
    </lineage>
</organism>
<dbReference type="EMBL" id="BMAT01004607">
    <property type="protein sequence ID" value="GFR76932.1"/>
    <property type="molecule type" value="Genomic_DNA"/>
</dbReference>
<protein>
    <recommendedName>
        <fullName evidence="3">Reverse transcriptase zinc-binding domain-containing protein</fullName>
    </recommendedName>
</protein>